<protein>
    <recommendedName>
        <fullName evidence="1">TRPM SLOG domain-containing protein</fullName>
    </recommendedName>
</protein>
<dbReference type="EMBL" id="CAJNOM010001464">
    <property type="protein sequence ID" value="CAF1608889.1"/>
    <property type="molecule type" value="Genomic_DNA"/>
</dbReference>
<comment type="caution">
    <text evidence="3">The sequence shown here is derived from an EMBL/GenBank/DDBJ whole genome shotgun (WGS) entry which is preliminary data.</text>
</comment>
<evidence type="ECO:0000313" key="2">
    <source>
        <dbReference type="EMBL" id="CAF0997742.1"/>
    </source>
</evidence>
<evidence type="ECO:0000259" key="1">
    <source>
        <dbReference type="Pfam" id="PF18139"/>
    </source>
</evidence>
<dbReference type="EMBL" id="CAJNOI010000070">
    <property type="protein sequence ID" value="CAF0997742.1"/>
    <property type="molecule type" value="Genomic_DNA"/>
</dbReference>
<evidence type="ECO:0000313" key="4">
    <source>
        <dbReference type="Proteomes" id="UP000663832"/>
    </source>
</evidence>
<dbReference type="Proteomes" id="UP000663832">
    <property type="component" value="Unassembled WGS sequence"/>
</dbReference>
<dbReference type="InterPro" id="IPR041491">
    <property type="entry name" value="TRPM_SLOG"/>
</dbReference>
<keyword evidence="4" id="KW-1185">Reference proteome</keyword>
<dbReference type="Proteomes" id="UP000663877">
    <property type="component" value="Unassembled WGS sequence"/>
</dbReference>
<dbReference type="Pfam" id="PF18139">
    <property type="entry name" value="LSDAT_euk"/>
    <property type="match status" value="1"/>
</dbReference>
<proteinExistence type="predicted"/>
<accession>A0A816BKJ6</accession>
<name>A0A816BKJ6_9BILA</name>
<gene>
    <name evidence="2" type="ORF">BJG266_LOCUS15760</name>
    <name evidence="3" type="ORF">QVE165_LOCUS53761</name>
</gene>
<reference evidence="3" key="1">
    <citation type="submission" date="2021-02" db="EMBL/GenBank/DDBJ databases">
        <authorList>
            <person name="Nowell W R."/>
        </authorList>
    </citation>
    <scope>NUCLEOTIDE SEQUENCE</scope>
</reference>
<dbReference type="OrthoDB" id="10686182at2759"/>
<organism evidence="3 4">
    <name type="scientific">Adineta steineri</name>
    <dbReference type="NCBI Taxonomy" id="433720"/>
    <lineage>
        <taxon>Eukaryota</taxon>
        <taxon>Metazoa</taxon>
        <taxon>Spiralia</taxon>
        <taxon>Gnathifera</taxon>
        <taxon>Rotifera</taxon>
        <taxon>Eurotatoria</taxon>
        <taxon>Bdelloidea</taxon>
        <taxon>Adinetida</taxon>
        <taxon>Adinetidae</taxon>
        <taxon>Adineta</taxon>
    </lineage>
</organism>
<sequence length="272" mass="31397">MVFYLSSDDRDINSHRYSRYTLEQNHTHYLFFDDGTYDSADNGGFISRIAREISRGAERRIPLVTILVGGNLYALKSIWKDLKNQVSLVIVDQSGPLANMLCRYLQKTKGESSFVKYLSVKNIFIPDISRANTNQDQDEYGDDDKITSDDENDIDDIFMLESSLAQVDAEKLSNLPQRNLKEALKPFGKWRLDIYRDLRKLYDSFRQEVYKTAGNGLSPDELLSLDEKKTLAEYLFWFVTCLNTPFRDNIHIFDSNSSIFLKNTIYNATVQG</sequence>
<dbReference type="AlphaFoldDB" id="A0A816BKJ6"/>
<evidence type="ECO:0000313" key="3">
    <source>
        <dbReference type="EMBL" id="CAF1608889.1"/>
    </source>
</evidence>
<feature type="domain" description="TRPM SLOG" evidence="1">
    <location>
        <begin position="14"/>
        <end position="117"/>
    </location>
</feature>